<dbReference type="SUPFAM" id="SSF52540">
    <property type="entry name" value="P-loop containing nucleoside triphosphate hydrolases"/>
    <property type="match status" value="1"/>
</dbReference>
<evidence type="ECO:0000313" key="3">
    <source>
        <dbReference type="Proteomes" id="UP001204061"/>
    </source>
</evidence>
<dbReference type="InterPro" id="IPR041538">
    <property type="entry name" value="RavA-like_AAA_lid"/>
</dbReference>
<sequence>MKLQQRMERLVNAVCEGMFEREEVISVALLGALCGQNTFLYGPPGTAKSLISRRIACAFANPAYFEYLMNRFSTPEEVFGPISIKALKEDRYVRKTEHYLPQADFAFLDEIWKSSPAILNTLLTLINEHTFRNGEQIEQTPLKALVAASNETPDANQGLDALYDRFIIRLMVGPIEQSDNFERLLACKPSEAAIRVDDSLIVKADEWAKWREQLHEVSLSPETLTIIRLIRSELATKYDKLKVYVSDRRWQRATQLLKAAALFNGRSETNHSDALLLRHCLWTHEDNRVAVNDIVEQAVKDSGFDSGINLAEIDLKKDSLDKEIHNELFCSDDIYDVVSLNRFVKGEQYFKVKNELNRYAGSPAHIYFSTKRMYKSGEFHPLDEAGNEIDELNCEFDKQGTCKISYSQYVYHSGSFEFKPKVLFHKGDKKPDINQRLIDSLSSSVTEVRSQLSAILDKVETLQQGYEQRLASIFVPVEKVAIALDGITEQISQIKLRIKDCERLEALCK</sequence>
<dbReference type="CDD" id="cd00009">
    <property type="entry name" value="AAA"/>
    <property type="match status" value="1"/>
</dbReference>
<dbReference type="PANTHER" id="PTHR32204:SF0">
    <property type="entry name" value="ATPASE RAVA"/>
    <property type="match status" value="1"/>
</dbReference>
<dbReference type="Pfam" id="PF20030">
    <property type="entry name" value="bpMoxR"/>
    <property type="match status" value="1"/>
</dbReference>
<dbReference type="EMBL" id="JANLFC010000083">
    <property type="protein sequence ID" value="MCR4450850.1"/>
    <property type="molecule type" value="Genomic_DNA"/>
</dbReference>
<dbReference type="Gene3D" id="3.40.50.300">
    <property type="entry name" value="P-loop containing nucleotide triphosphate hydrolases"/>
    <property type="match status" value="1"/>
</dbReference>
<dbReference type="InterPro" id="IPR050513">
    <property type="entry name" value="RavA_ATPases"/>
</dbReference>
<reference evidence="2" key="1">
    <citation type="submission" date="2022-08" db="EMBL/GenBank/DDBJ databases">
        <title>A global survey of hypervirulent Aeromonas hydrophila identified this emerging pathogen in farmed fish in the lower Mekong River basin.</title>
        <authorList>
            <person name="Xu T."/>
            <person name="Rasmussen-Ivey C.R."/>
            <person name="Moen F.S."/>
            <person name="Fernandez Bravo A."/>
            <person name="Lamy B."/>
            <person name="Beaz-Hidalgo R."/>
            <person name="Khan C.D."/>
            <person name="Castro Escarpulli G."/>
            <person name="Yasin I.S.M."/>
            <person name="Figueras M.J."/>
            <person name="Azzam Sayuti M."/>
            <person name="Karim M.M."/>
            <person name="Alam K.M."/>
            <person name="Le T.T.T."/>
            <person name="Thao N.H.P."/>
            <person name="Addo S."/>
            <person name="Duodu S."/>
            <person name="Ali S."/>
            <person name="Mey S."/>
            <person name="Somony T."/>
            <person name="Liles M.R."/>
        </authorList>
    </citation>
    <scope>NUCLEOTIDE SEQUENCE</scope>
    <source>
        <strain evidence="2">0.14</strain>
    </source>
</reference>
<evidence type="ECO:0000313" key="2">
    <source>
        <dbReference type="EMBL" id="MCR4450850.1"/>
    </source>
</evidence>
<dbReference type="InterPro" id="IPR045427">
    <property type="entry name" value="MoxR"/>
</dbReference>
<evidence type="ECO:0000259" key="1">
    <source>
        <dbReference type="SMART" id="SM00382"/>
    </source>
</evidence>
<dbReference type="InterPro" id="IPR003593">
    <property type="entry name" value="AAA+_ATPase"/>
</dbReference>
<feature type="domain" description="AAA+ ATPase" evidence="1">
    <location>
        <begin position="34"/>
        <end position="176"/>
    </location>
</feature>
<comment type="caution">
    <text evidence="2">The sequence shown here is derived from an EMBL/GenBank/DDBJ whole genome shotgun (WGS) entry which is preliminary data.</text>
</comment>
<dbReference type="Pfam" id="PF17868">
    <property type="entry name" value="AAA_lid_8"/>
    <property type="match status" value="1"/>
</dbReference>
<dbReference type="SMART" id="SM00382">
    <property type="entry name" value="AAA"/>
    <property type="match status" value="1"/>
</dbReference>
<dbReference type="InterPro" id="IPR027417">
    <property type="entry name" value="P-loop_NTPase"/>
</dbReference>
<dbReference type="PANTHER" id="PTHR32204">
    <property type="entry name" value="ATPASE RAVA"/>
    <property type="match status" value="1"/>
</dbReference>
<name>A0AAW5MH66_AERVE</name>
<dbReference type="AlphaFoldDB" id="A0AAW5MH66"/>
<accession>A0AAW5MH66</accession>
<gene>
    <name evidence="2" type="ORF">NS965_20920</name>
</gene>
<organism evidence="2 3">
    <name type="scientific">Aeromonas veronii</name>
    <dbReference type="NCBI Taxonomy" id="654"/>
    <lineage>
        <taxon>Bacteria</taxon>
        <taxon>Pseudomonadati</taxon>
        <taxon>Pseudomonadota</taxon>
        <taxon>Gammaproteobacteria</taxon>
        <taxon>Aeromonadales</taxon>
        <taxon>Aeromonadaceae</taxon>
        <taxon>Aeromonas</taxon>
    </lineage>
</organism>
<dbReference type="RefSeq" id="WP_257726059.1">
    <property type="nucleotide sequence ID" value="NZ_JANLFC010000083.1"/>
</dbReference>
<protein>
    <submittedName>
        <fullName evidence="2">AAA family ATPase</fullName>
    </submittedName>
</protein>
<dbReference type="Proteomes" id="UP001204061">
    <property type="component" value="Unassembled WGS sequence"/>
</dbReference>
<proteinExistence type="predicted"/>